<protein>
    <submittedName>
        <fullName evidence="3">MerR family transcriptional regulator</fullName>
    </submittedName>
</protein>
<evidence type="ECO:0000259" key="2">
    <source>
        <dbReference type="PROSITE" id="PS50937"/>
    </source>
</evidence>
<dbReference type="InterPro" id="IPR000551">
    <property type="entry name" value="MerR-type_HTH_dom"/>
</dbReference>
<dbReference type="InterPro" id="IPR047057">
    <property type="entry name" value="MerR_fam"/>
</dbReference>
<dbReference type="Gene3D" id="3.20.80.10">
    <property type="entry name" value="Regulatory factor, effector binding domain"/>
    <property type="match status" value="1"/>
</dbReference>
<evidence type="ECO:0000313" key="3">
    <source>
        <dbReference type="EMBL" id="QNN61601.1"/>
    </source>
</evidence>
<feature type="domain" description="HTH merR-type" evidence="2">
    <location>
        <begin position="7"/>
        <end position="76"/>
    </location>
</feature>
<accession>A0A7G9S176</accession>
<dbReference type="InterPro" id="IPR009061">
    <property type="entry name" value="DNA-bd_dom_put_sf"/>
</dbReference>
<evidence type="ECO:0000313" key="4">
    <source>
        <dbReference type="Proteomes" id="UP000515928"/>
    </source>
</evidence>
<keyword evidence="4" id="KW-1185">Reference proteome</keyword>
<dbReference type="Proteomes" id="UP000515928">
    <property type="component" value="Chromosome"/>
</dbReference>
<dbReference type="InterPro" id="IPR011256">
    <property type="entry name" value="Reg_factor_effector_dom_sf"/>
</dbReference>
<dbReference type="KEGG" id="eio:H9L01_04405"/>
<dbReference type="PROSITE" id="PS50937">
    <property type="entry name" value="HTH_MERR_2"/>
    <property type="match status" value="1"/>
</dbReference>
<dbReference type="Pfam" id="PF13411">
    <property type="entry name" value="MerR_1"/>
    <property type="match status" value="1"/>
</dbReference>
<reference evidence="3 4" key="1">
    <citation type="submission" date="2020-08" db="EMBL/GenBank/DDBJ databases">
        <title>Genome sequence of Erysipelothrix inopinata DSM 15511T.</title>
        <authorList>
            <person name="Hyun D.-W."/>
            <person name="Bae J.-W."/>
        </authorList>
    </citation>
    <scope>NUCLEOTIDE SEQUENCE [LARGE SCALE GENOMIC DNA]</scope>
    <source>
        <strain evidence="3 4">DSM 15511</strain>
    </source>
</reference>
<dbReference type="SMART" id="SM00422">
    <property type="entry name" value="HTH_MERR"/>
    <property type="match status" value="1"/>
</dbReference>
<evidence type="ECO:0000256" key="1">
    <source>
        <dbReference type="ARBA" id="ARBA00023125"/>
    </source>
</evidence>
<dbReference type="GO" id="GO:0003700">
    <property type="term" value="F:DNA-binding transcription factor activity"/>
    <property type="evidence" value="ECO:0007669"/>
    <property type="project" value="InterPro"/>
</dbReference>
<proteinExistence type="predicted"/>
<sequence>MNNKNDKLSTGQFSKLCKVPKHVLYYYDEIDLFKPESIDSNGYRYYAYHQYYAFTVITFLKDMGMPLEDIKKYLDVRSPQQLTSILSQRLDTIENQIQTLEMSKNFISHTLSMLQIAELQPANTCMLVNSAEELIIISKAIDTHNAHGYLTDYINFCEDNNILFANYIGSITHKDKIFAKQYEAPNHLFVTKLNHKSSDNDFIKPAGTYLTYYHHGSFDTLYIGYEAMIQFASDKNLDLEDFFYEKLLVNEITVKTEDEFIIELSIRIK</sequence>
<dbReference type="SUPFAM" id="SSF55136">
    <property type="entry name" value="Probable bacterial effector-binding domain"/>
    <property type="match status" value="1"/>
</dbReference>
<name>A0A7G9S176_9FIRM</name>
<keyword evidence="1" id="KW-0238">DNA-binding</keyword>
<dbReference type="PANTHER" id="PTHR30204">
    <property type="entry name" value="REDOX-CYCLING DRUG-SENSING TRANSCRIPTIONAL ACTIVATOR SOXR"/>
    <property type="match status" value="1"/>
</dbReference>
<dbReference type="AlphaFoldDB" id="A0A7G9S176"/>
<dbReference type="Gene3D" id="1.10.1660.10">
    <property type="match status" value="1"/>
</dbReference>
<dbReference type="SUPFAM" id="SSF46955">
    <property type="entry name" value="Putative DNA-binding domain"/>
    <property type="match status" value="1"/>
</dbReference>
<organism evidence="3 4">
    <name type="scientific">Erysipelothrix inopinata</name>
    <dbReference type="NCBI Taxonomy" id="225084"/>
    <lineage>
        <taxon>Bacteria</taxon>
        <taxon>Bacillati</taxon>
        <taxon>Bacillota</taxon>
        <taxon>Erysipelotrichia</taxon>
        <taxon>Erysipelotrichales</taxon>
        <taxon>Erysipelotrichaceae</taxon>
        <taxon>Erysipelothrix</taxon>
    </lineage>
</organism>
<dbReference type="GO" id="GO:0003677">
    <property type="term" value="F:DNA binding"/>
    <property type="evidence" value="ECO:0007669"/>
    <property type="project" value="UniProtKB-KW"/>
</dbReference>
<dbReference type="EMBL" id="CP060715">
    <property type="protein sequence ID" value="QNN61601.1"/>
    <property type="molecule type" value="Genomic_DNA"/>
</dbReference>
<dbReference type="PANTHER" id="PTHR30204:SF85">
    <property type="entry name" value="MULTIDRUG-EFFLUX TRANSPORTER 2 REGULATOR"/>
    <property type="match status" value="1"/>
</dbReference>
<dbReference type="RefSeq" id="WP_187534800.1">
    <property type="nucleotide sequence ID" value="NZ_CBCSHU010000003.1"/>
</dbReference>
<gene>
    <name evidence="3" type="ORF">H9L01_04405</name>
</gene>